<reference evidence="2" key="1">
    <citation type="journal article" date="2022" name="Mol. Ecol. Resour.">
        <title>The genomes of chicory, endive, great burdock and yacon provide insights into Asteraceae palaeo-polyploidization history and plant inulin production.</title>
        <authorList>
            <person name="Fan W."/>
            <person name="Wang S."/>
            <person name="Wang H."/>
            <person name="Wang A."/>
            <person name="Jiang F."/>
            <person name="Liu H."/>
            <person name="Zhao H."/>
            <person name="Xu D."/>
            <person name="Zhang Y."/>
        </authorList>
    </citation>
    <scope>NUCLEOTIDE SEQUENCE [LARGE SCALE GENOMIC DNA]</scope>
    <source>
        <strain evidence="2">cv. Niubang</strain>
    </source>
</reference>
<evidence type="ECO:0000313" key="2">
    <source>
        <dbReference type="Proteomes" id="UP001055879"/>
    </source>
</evidence>
<dbReference type="EMBL" id="CM042051">
    <property type="protein sequence ID" value="KAI3729872.1"/>
    <property type="molecule type" value="Genomic_DNA"/>
</dbReference>
<keyword evidence="2" id="KW-1185">Reference proteome</keyword>
<organism evidence="1 2">
    <name type="scientific">Arctium lappa</name>
    <name type="common">Greater burdock</name>
    <name type="synonym">Lappa major</name>
    <dbReference type="NCBI Taxonomy" id="4217"/>
    <lineage>
        <taxon>Eukaryota</taxon>
        <taxon>Viridiplantae</taxon>
        <taxon>Streptophyta</taxon>
        <taxon>Embryophyta</taxon>
        <taxon>Tracheophyta</taxon>
        <taxon>Spermatophyta</taxon>
        <taxon>Magnoliopsida</taxon>
        <taxon>eudicotyledons</taxon>
        <taxon>Gunneridae</taxon>
        <taxon>Pentapetalae</taxon>
        <taxon>asterids</taxon>
        <taxon>campanulids</taxon>
        <taxon>Asterales</taxon>
        <taxon>Asteraceae</taxon>
        <taxon>Carduoideae</taxon>
        <taxon>Cardueae</taxon>
        <taxon>Arctiinae</taxon>
        <taxon>Arctium</taxon>
    </lineage>
</organism>
<reference evidence="1 2" key="2">
    <citation type="journal article" date="2022" name="Mol. Ecol. Resour.">
        <title>The genomes of chicory, endive, great burdock and yacon provide insights into Asteraceae paleo-polyploidization history and plant inulin production.</title>
        <authorList>
            <person name="Fan W."/>
            <person name="Wang S."/>
            <person name="Wang H."/>
            <person name="Wang A."/>
            <person name="Jiang F."/>
            <person name="Liu H."/>
            <person name="Zhao H."/>
            <person name="Xu D."/>
            <person name="Zhang Y."/>
        </authorList>
    </citation>
    <scope>NUCLEOTIDE SEQUENCE [LARGE SCALE GENOMIC DNA]</scope>
    <source>
        <strain evidence="2">cv. Niubang</strain>
    </source>
</reference>
<gene>
    <name evidence="1" type="ORF">L6452_18543</name>
</gene>
<accession>A0ACB9C6B4</accession>
<sequence>MVDSMHVLKHKFSNNDKGIKIDSSYCPDRSITEDHSSRLNLLPRSLSQALLPNRSSSEGLSTLLWKKKDERFLGFFVFIENKEVMMAMVVGFHYNKEVMMATVISG</sequence>
<proteinExistence type="predicted"/>
<evidence type="ECO:0000313" key="1">
    <source>
        <dbReference type="EMBL" id="KAI3729872.1"/>
    </source>
</evidence>
<dbReference type="Proteomes" id="UP001055879">
    <property type="component" value="Linkage Group LG05"/>
</dbReference>
<protein>
    <submittedName>
        <fullName evidence="1">Uncharacterized protein</fullName>
    </submittedName>
</protein>
<name>A0ACB9C6B4_ARCLA</name>
<comment type="caution">
    <text evidence="1">The sequence shown here is derived from an EMBL/GenBank/DDBJ whole genome shotgun (WGS) entry which is preliminary data.</text>
</comment>